<feature type="transmembrane region" description="Helical" evidence="2">
    <location>
        <begin position="63"/>
        <end position="80"/>
    </location>
</feature>
<reference evidence="3" key="1">
    <citation type="submission" date="2023-10" db="EMBL/GenBank/DDBJ databases">
        <authorList>
            <person name="Noh H."/>
        </authorList>
    </citation>
    <scope>NUCLEOTIDE SEQUENCE</scope>
    <source>
        <strain evidence="3">DUCC4014</strain>
    </source>
</reference>
<evidence type="ECO:0000313" key="3">
    <source>
        <dbReference type="EMBL" id="WOO77381.1"/>
    </source>
</evidence>
<accession>A0AAF1BF10</accession>
<dbReference type="GeneID" id="87804221"/>
<feature type="region of interest" description="Disordered" evidence="1">
    <location>
        <begin position="398"/>
        <end position="423"/>
    </location>
</feature>
<dbReference type="EMBL" id="CP086714">
    <property type="protein sequence ID" value="WOO77381.1"/>
    <property type="molecule type" value="Genomic_DNA"/>
</dbReference>
<proteinExistence type="predicted"/>
<name>A0AAF1BF10_9TREE</name>
<organism evidence="3 4">
    <name type="scientific">Vanrija pseudolonga</name>
    <dbReference type="NCBI Taxonomy" id="143232"/>
    <lineage>
        <taxon>Eukaryota</taxon>
        <taxon>Fungi</taxon>
        <taxon>Dikarya</taxon>
        <taxon>Basidiomycota</taxon>
        <taxon>Agaricomycotina</taxon>
        <taxon>Tremellomycetes</taxon>
        <taxon>Trichosporonales</taxon>
        <taxon>Trichosporonaceae</taxon>
        <taxon>Vanrija</taxon>
    </lineage>
</organism>
<keyword evidence="2" id="KW-1133">Transmembrane helix</keyword>
<sequence length="443" mass="46750">MRVTAIRRAALSAAPTRAGGLVSPRPLPRLAAPHAGASALLARPSGPNARRYASGGPSTGGNGVVYLALGTIAVVAFLTLKPKSVEKAGSGAEAAARIAEEADKQASAATKKVSKVIEGAAKAANEAAEKDPITTVGDIAVAVLPASVLSFYDQVEKEAGATVGGFLSKIKDTDIQGTLDSLKNAGSDDVKNVVDKVQAKLKEANGKVQNVDWKQLSSDLSKEYGEKSQQAIDVLVGKLPTSADFDDYFKKAEQYSKDQLKELDAAADKLYKQVEKAAQDKAAEGEAWVRGIAAAKPEDVDKFVTDLKNLSKEIGVPADAIDQWLRDRTEDGKLSTEKFAKEFQERIDQAAKWFPADSDDLVKKVSNVSPAVGKLFDQLIKEANENIERGKAEIAKAQKEAGGAASDAADKAKSEYEKGKKSVGAAIEKGKAKVDEAVKSVTK</sequence>
<evidence type="ECO:0000256" key="2">
    <source>
        <dbReference type="SAM" id="Phobius"/>
    </source>
</evidence>
<dbReference type="Proteomes" id="UP000827549">
    <property type="component" value="Chromosome 1"/>
</dbReference>
<evidence type="ECO:0000313" key="4">
    <source>
        <dbReference type="Proteomes" id="UP000827549"/>
    </source>
</evidence>
<feature type="compositionally biased region" description="Basic and acidic residues" evidence="1">
    <location>
        <begin position="408"/>
        <end position="420"/>
    </location>
</feature>
<protein>
    <submittedName>
        <fullName evidence="3">Uncharacterized protein</fullName>
    </submittedName>
</protein>
<evidence type="ECO:0000256" key="1">
    <source>
        <dbReference type="SAM" id="MobiDB-lite"/>
    </source>
</evidence>
<keyword evidence="2" id="KW-0472">Membrane</keyword>
<gene>
    <name evidence="3" type="ORF">LOC62_01G000963</name>
</gene>
<dbReference type="RefSeq" id="XP_062623413.1">
    <property type="nucleotide sequence ID" value="XM_062767429.1"/>
</dbReference>
<keyword evidence="4" id="KW-1185">Reference proteome</keyword>
<keyword evidence="2" id="KW-0812">Transmembrane</keyword>
<dbReference type="AlphaFoldDB" id="A0AAF1BF10"/>